<organism evidence="3 4">
    <name type="scientific">Ktedonosporobacter rubrisoli</name>
    <dbReference type="NCBI Taxonomy" id="2509675"/>
    <lineage>
        <taxon>Bacteria</taxon>
        <taxon>Bacillati</taxon>
        <taxon>Chloroflexota</taxon>
        <taxon>Ktedonobacteria</taxon>
        <taxon>Ktedonobacterales</taxon>
        <taxon>Ktedonosporobacteraceae</taxon>
        <taxon>Ktedonosporobacter</taxon>
    </lineage>
</organism>
<keyword evidence="2" id="KW-1133">Transmembrane helix</keyword>
<name>A0A4P6JU93_KTERU</name>
<reference evidence="3 4" key="1">
    <citation type="submission" date="2019-01" db="EMBL/GenBank/DDBJ databases">
        <title>Ktedonosporobacter rubrisoli SCAWS-G2.</title>
        <authorList>
            <person name="Huang Y."/>
            <person name="Yan B."/>
        </authorList>
    </citation>
    <scope>NUCLEOTIDE SEQUENCE [LARGE SCALE GENOMIC DNA]</scope>
    <source>
        <strain evidence="3 4">SCAWS-G2</strain>
    </source>
</reference>
<evidence type="ECO:0000313" key="4">
    <source>
        <dbReference type="Proteomes" id="UP000290365"/>
    </source>
</evidence>
<feature type="transmembrane region" description="Helical" evidence="2">
    <location>
        <begin position="133"/>
        <end position="151"/>
    </location>
</feature>
<evidence type="ECO:0000256" key="1">
    <source>
        <dbReference type="SAM" id="MobiDB-lite"/>
    </source>
</evidence>
<feature type="region of interest" description="Disordered" evidence="1">
    <location>
        <begin position="31"/>
        <end position="75"/>
    </location>
</feature>
<protein>
    <submittedName>
        <fullName evidence="3">Zinc ribbon domain-containing protein</fullName>
    </submittedName>
</protein>
<dbReference type="EMBL" id="CP035758">
    <property type="protein sequence ID" value="QBD78506.1"/>
    <property type="molecule type" value="Genomic_DNA"/>
</dbReference>
<sequence>MVCTRCGNTIADNTIVCPACGAVNPQPQTHAEPSTSYGQYAPGSQEEHISSGASSISPQAGRATPHQAGYSSPHASHPGYAPAYNAAPLYRQATFAQGFTVSNKNDTALIAEIILSLFGIFGVGWLMARETTVGIILLVCSFLIYWPLMLLGTVFTLGIGLVCLGPLAIGAIILNILLLNSVLKRKAASFILVPPSQQQMPPQYHP</sequence>
<dbReference type="RefSeq" id="WP_129889559.1">
    <property type="nucleotide sequence ID" value="NZ_CP035758.1"/>
</dbReference>
<proteinExistence type="predicted"/>
<gene>
    <name evidence="3" type="ORF">EPA93_21930</name>
</gene>
<dbReference type="AlphaFoldDB" id="A0A4P6JU93"/>
<dbReference type="Proteomes" id="UP000290365">
    <property type="component" value="Chromosome"/>
</dbReference>
<keyword evidence="4" id="KW-1185">Reference proteome</keyword>
<dbReference type="KEGG" id="kbs:EPA93_21930"/>
<accession>A0A4P6JU93</accession>
<evidence type="ECO:0000256" key="2">
    <source>
        <dbReference type="SAM" id="Phobius"/>
    </source>
</evidence>
<feature type="transmembrane region" description="Helical" evidence="2">
    <location>
        <begin position="157"/>
        <end position="179"/>
    </location>
</feature>
<dbReference type="OrthoDB" id="163651at2"/>
<feature type="transmembrane region" description="Helical" evidence="2">
    <location>
        <begin position="108"/>
        <end position="126"/>
    </location>
</feature>
<keyword evidence="2" id="KW-0812">Transmembrane</keyword>
<evidence type="ECO:0000313" key="3">
    <source>
        <dbReference type="EMBL" id="QBD78506.1"/>
    </source>
</evidence>
<keyword evidence="2" id="KW-0472">Membrane</keyword>